<evidence type="ECO:0000313" key="2">
    <source>
        <dbReference type="Proteomes" id="UP000094444"/>
    </source>
</evidence>
<comment type="caution">
    <text evidence="1">The sequence shown here is derived from an EMBL/GenBank/DDBJ whole genome shotgun (WGS) entry which is preliminary data.</text>
</comment>
<dbReference type="OrthoDB" id="40579at2759"/>
<dbReference type="InterPro" id="IPR023214">
    <property type="entry name" value="HAD_sf"/>
</dbReference>
<dbReference type="InterPro" id="IPR023198">
    <property type="entry name" value="PGP-like_dom2"/>
</dbReference>
<dbReference type="Proteomes" id="UP000094444">
    <property type="component" value="Unassembled WGS sequence"/>
</dbReference>
<dbReference type="GO" id="GO:0016791">
    <property type="term" value="F:phosphatase activity"/>
    <property type="evidence" value="ECO:0007669"/>
    <property type="project" value="TreeGrafter"/>
</dbReference>
<gene>
    <name evidence="1" type="ORF">DHEL01_v201880</name>
</gene>
<organism evidence="1 2">
    <name type="scientific">Diaporthe helianthi</name>
    <dbReference type="NCBI Taxonomy" id="158607"/>
    <lineage>
        <taxon>Eukaryota</taxon>
        <taxon>Fungi</taxon>
        <taxon>Dikarya</taxon>
        <taxon>Ascomycota</taxon>
        <taxon>Pezizomycotina</taxon>
        <taxon>Sordariomycetes</taxon>
        <taxon>Sordariomycetidae</taxon>
        <taxon>Diaporthales</taxon>
        <taxon>Diaporthaceae</taxon>
        <taxon>Diaporthe</taxon>
    </lineage>
</organism>
<dbReference type="InParanoid" id="A0A2P5IB23"/>
<dbReference type="Gene3D" id="3.40.50.1000">
    <property type="entry name" value="HAD superfamily/HAD-like"/>
    <property type="match status" value="1"/>
</dbReference>
<dbReference type="PANTHER" id="PTHR18901">
    <property type="entry name" value="2-DEOXYGLUCOSE-6-PHOSPHATE PHOSPHATASE 2"/>
    <property type="match status" value="1"/>
</dbReference>
<reference evidence="1" key="1">
    <citation type="submission" date="2017-09" db="EMBL/GenBank/DDBJ databases">
        <title>Polyketide synthases of a Diaporthe helianthi virulent isolate.</title>
        <authorList>
            <person name="Baroncelli R."/>
        </authorList>
    </citation>
    <scope>NUCLEOTIDE SEQUENCE [LARGE SCALE GENOMIC DNA]</scope>
    <source>
        <strain evidence="1">7/96</strain>
    </source>
</reference>
<dbReference type="STRING" id="158607.A0A2P5IB23"/>
<keyword evidence="2" id="KW-1185">Reference proteome</keyword>
<dbReference type="Gene3D" id="1.10.150.240">
    <property type="entry name" value="Putative phosphatase, domain 2"/>
    <property type="match status" value="1"/>
</dbReference>
<dbReference type="AlphaFoldDB" id="A0A2P5IB23"/>
<evidence type="ECO:0000313" key="1">
    <source>
        <dbReference type="EMBL" id="POS79707.1"/>
    </source>
</evidence>
<dbReference type="EMBL" id="MAVT02000093">
    <property type="protein sequence ID" value="POS79707.1"/>
    <property type="molecule type" value="Genomic_DNA"/>
</dbReference>
<dbReference type="PANTHER" id="PTHR18901:SF42">
    <property type="entry name" value="SUPERFAMILY HYDROLASE, PUTATIVE-RELATED"/>
    <property type="match status" value="1"/>
</dbReference>
<dbReference type="SUPFAM" id="SSF56784">
    <property type="entry name" value="HAD-like"/>
    <property type="match status" value="1"/>
</dbReference>
<proteinExistence type="predicted"/>
<dbReference type="InterPro" id="IPR036412">
    <property type="entry name" value="HAD-like_sf"/>
</dbReference>
<accession>A0A2P5IB23</accession>
<protein>
    <submittedName>
        <fullName evidence="1">Uncharacterized protein</fullName>
    </submittedName>
</protein>
<name>A0A2P5IB23_DIAHE</name>
<sequence>MDSSKKALIGVPGSSNGDLFHEWAQLPISRTQWAHESKEHEHKRLLFRDCEPLPGAEKILSDLSRAYSSCSGDKVELALASTTSNTSSNAYDLKTSRPETARLLRFFQPHRRVLGDDPRLRKGRGKPAPDIYLLALDLLNTARDVSKSPIIADECLVF</sequence>